<feature type="domain" description="Protein kinase" evidence="7">
    <location>
        <begin position="10"/>
        <end position="80"/>
    </location>
</feature>
<evidence type="ECO:0000259" key="7">
    <source>
        <dbReference type="PROSITE" id="PS50011"/>
    </source>
</evidence>
<feature type="non-terminal residue" evidence="8">
    <location>
        <position position="80"/>
    </location>
</feature>
<evidence type="ECO:0000313" key="8">
    <source>
        <dbReference type="EMBL" id="GFG36080.1"/>
    </source>
</evidence>
<keyword evidence="3 6" id="KW-0547">Nucleotide-binding</keyword>
<sequence>QAEEVSFASFHPIRVLGEGGFGKVLLAEKKSLDGATELYAMKMLKKTHVSASNVTTEKEVLVLTSGHPFITTLHSCFQTK</sequence>
<dbReference type="EMBL" id="BLKM01000600">
    <property type="protein sequence ID" value="GFG36080.1"/>
    <property type="molecule type" value="Genomic_DNA"/>
</dbReference>
<evidence type="ECO:0000256" key="4">
    <source>
        <dbReference type="ARBA" id="ARBA00022777"/>
    </source>
</evidence>
<evidence type="ECO:0000256" key="1">
    <source>
        <dbReference type="ARBA" id="ARBA00022527"/>
    </source>
</evidence>
<dbReference type="PROSITE" id="PS00107">
    <property type="entry name" value="PROTEIN_KINASE_ATP"/>
    <property type="match status" value="1"/>
</dbReference>
<organism evidence="8 9">
    <name type="scientific">Coptotermes formosanus</name>
    <name type="common">Formosan subterranean termite</name>
    <dbReference type="NCBI Taxonomy" id="36987"/>
    <lineage>
        <taxon>Eukaryota</taxon>
        <taxon>Metazoa</taxon>
        <taxon>Ecdysozoa</taxon>
        <taxon>Arthropoda</taxon>
        <taxon>Hexapoda</taxon>
        <taxon>Insecta</taxon>
        <taxon>Pterygota</taxon>
        <taxon>Neoptera</taxon>
        <taxon>Polyneoptera</taxon>
        <taxon>Dictyoptera</taxon>
        <taxon>Blattodea</taxon>
        <taxon>Blattoidea</taxon>
        <taxon>Termitoidae</taxon>
        <taxon>Rhinotermitidae</taxon>
        <taxon>Coptotermes</taxon>
    </lineage>
</organism>
<evidence type="ECO:0000256" key="2">
    <source>
        <dbReference type="ARBA" id="ARBA00022679"/>
    </source>
</evidence>
<name>A0A6L2PWS9_COPFO</name>
<reference evidence="9" key="1">
    <citation type="submission" date="2020-01" db="EMBL/GenBank/DDBJ databases">
        <title>Draft genome sequence of the Termite Coptotermes fromosanus.</title>
        <authorList>
            <person name="Itakura S."/>
            <person name="Yosikawa Y."/>
            <person name="Umezawa K."/>
        </authorList>
    </citation>
    <scope>NUCLEOTIDE SEQUENCE [LARGE SCALE GENOMIC DNA]</scope>
</reference>
<dbReference type="PANTHER" id="PTHR24351">
    <property type="entry name" value="RIBOSOMAL PROTEIN S6 KINASE"/>
    <property type="match status" value="1"/>
</dbReference>
<dbReference type="AlphaFoldDB" id="A0A6L2PWS9"/>
<dbReference type="InterPro" id="IPR011009">
    <property type="entry name" value="Kinase-like_dom_sf"/>
</dbReference>
<keyword evidence="2" id="KW-0808">Transferase</keyword>
<dbReference type="GO" id="GO:0005524">
    <property type="term" value="F:ATP binding"/>
    <property type="evidence" value="ECO:0007669"/>
    <property type="project" value="UniProtKB-UniRule"/>
</dbReference>
<dbReference type="Proteomes" id="UP000502823">
    <property type="component" value="Unassembled WGS sequence"/>
</dbReference>
<dbReference type="InParanoid" id="A0A6L2PWS9"/>
<keyword evidence="1" id="KW-0723">Serine/threonine-protein kinase</keyword>
<keyword evidence="4" id="KW-0418">Kinase</keyword>
<comment type="caution">
    <text evidence="8">The sequence shown here is derived from an EMBL/GenBank/DDBJ whole genome shotgun (WGS) entry which is preliminary data.</text>
</comment>
<dbReference type="Gene3D" id="3.30.200.20">
    <property type="entry name" value="Phosphorylase Kinase, domain 1"/>
    <property type="match status" value="1"/>
</dbReference>
<evidence type="ECO:0000313" key="9">
    <source>
        <dbReference type="Proteomes" id="UP000502823"/>
    </source>
</evidence>
<feature type="binding site" evidence="6">
    <location>
        <position position="42"/>
    </location>
    <ligand>
        <name>ATP</name>
        <dbReference type="ChEBI" id="CHEBI:30616"/>
    </ligand>
</feature>
<protein>
    <recommendedName>
        <fullName evidence="7">Protein kinase domain-containing protein</fullName>
    </recommendedName>
</protein>
<evidence type="ECO:0000256" key="5">
    <source>
        <dbReference type="ARBA" id="ARBA00022840"/>
    </source>
</evidence>
<dbReference type="PROSITE" id="PS50011">
    <property type="entry name" value="PROTEIN_KINASE_DOM"/>
    <property type="match status" value="1"/>
</dbReference>
<dbReference type="GO" id="GO:0004674">
    <property type="term" value="F:protein serine/threonine kinase activity"/>
    <property type="evidence" value="ECO:0007669"/>
    <property type="project" value="UniProtKB-KW"/>
</dbReference>
<keyword evidence="5 6" id="KW-0067">ATP-binding</keyword>
<evidence type="ECO:0000256" key="3">
    <source>
        <dbReference type="ARBA" id="ARBA00022741"/>
    </source>
</evidence>
<evidence type="ECO:0000256" key="6">
    <source>
        <dbReference type="PROSITE-ProRule" id="PRU10141"/>
    </source>
</evidence>
<proteinExistence type="predicted"/>
<dbReference type="SUPFAM" id="SSF56112">
    <property type="entry name" value="Protein kinase-like (PK-like)"/>
    <property type="match status" value="1"/>
</dbReference>
<dbReference type="OrthoDB" id="63267at2759"/>
<feature type="non-terminal residue" evidence="8">
    <location>
        <position position="1"/>
    </location>
</feature>
<dbReference type="InterPro" id="IPR017441">
    <property type="entry name" value="Protein_kinase_ATP_BS"/>
</dbReference>
<keyword evidence="9" id="KW-1185">Reference proteome</keyword>
<accession>A0A6L2PWS9</accession>
<dbReference type="InterPro" id="IPR000719">
    <property type="entry name" value="Prot_kinase_dom"/>
</dbReference>
<gene>
    <name evidence="8" type="ORF">Cfor_05023</name>
</gene>